<dbReference type="InterPro" id="IPR011059">
    <property type="entry name" value="Metal-dep_hydrolase_composite"/>
</dbReference>
<feature type="binding site" evidence="7">
    <location>
        <position position="227"/>
    </location>
    <ligand>
        <name>Zn(2+)</name>
        <dbReference type="ChEBI" id="CHEBI:29105"/>
    </ligand>
</feature>
<dbReference type="AlphaFoldDB" id="A0A6N2ZPS3"/>
<evidence type="ECO:0000313" key="9">
    <source>
        <dbReference type="EMBL" id="VYT81555.1"/>
    </source>
</evidence>
<sequence>MLSKETRKLKTHIMLTQIINGKILTPQGWLKDGSVLISDGKILEVTNCDLAVVGATLIDAKGMYIVPGGVEIHVHGGGGRDFMEGTEEAFHAAVATHMKHGTTSIFPTLSSSTIPMIRAAAETTEKLMAEKDSPVLGLHLEGHYFNMKMAGGQIPENIKNPDPEEYIPLLEETHCIKRWDAAPELPGAMQFGKYITSKGVLASVGHTQAEFEDILTAYEVGYTHATHFYNAMPGFHKRREYKYEGTVESIYLLDDMTVEVVADGIHVPPTILRLVYKIKGVERTCLITDALACAASDSQVAFDPRVIIEDGVCKLADRSALAGSVATMDRLIRTMVQKAEIPLEDAVRMASETPARIMGVSDRKGTLQRGKDADIVLLDRDLNVRAVWAMGKLVEGTNKLF</sequence>
<dbReference type="GO" id="GO:0006046">
    <property type="term" value="P:N-acetylglucosamine catabolic process"/>
    <property type="evidence" value="ECO:0007669"/>
    <property type="project" value="TreeGrafter"/>
</dbReference>
<feature type="active site" description="Proton donor/acceptor" evidence="6">
    <location>
        <position position="289"/>
    </location>
</feature>
<dbReference type="PANTHER" id="PTHR11113:SF14">
    <property type="entry name" value="N-ACETYLGLUCOSAMINE-6-PHOSPHATE DEACETYLASE"/>
    <property type="match status" value="1"/>
</dbReference>
<dbReference type="NCBIfam" id="TIGR00221">
    <property type="entry name" value="nagA"/>
    <property type="match status" value="1"/>
</dbReference>
<dbReference type="Pfam" id="PF01979">
    <property type="entry name" value="Amidohydro_1"/>
    <property type="match status" value="1"/>
</dbReference>
<proteinExistence type="inferred from homology"/>
<dbReference type="InterPro" id="IPR003764">
    <property type="entry name" value="GlcNAc_6-P_deAcase"/>
</dbReference>
<evidence type="ECO:0000256" key="4">
    <source>
        <dbReference type="ARBA" id="ARBA00023277"/>
    </source>
</evidence>
<dbReference type="Gene3D" id="3.20.20.140">
    <property type="entry name" value="Metal-dependent hydrolases"/>
    <property type="match status" value="1"/>
</dbReference>
<organism evidence="9">
    <name type="scientific">Parabacteroides distasonis</name>
    <dbReference type="NCBI Taxonomy" id="823"/>
    <lineage>
        <taxon>Bacteria</taxon>
        <taxon>Pseudomonadati</taxon>
        <taxon>Bacteroidota</taxon>
        <taxon>Bacteroidia</taxon>
        <taxon>Bacteroidales</taxon>
        <taxon>Tannerellaceae</taxon>
        <taxon>Parabacteroides</taxon>
    </lineage>
</organism>
<dbReference type="PANTHER" id="PTHR11113">
    <property type="entry name" value="N-ACETYLGLUCOSAMINE-6-PHOSPHATE DEACETYLASE"/>
    <property type="match status" value="1"/>
</dbReference>
<comment type="similarity">
    <text evidence="1 5">Belongs to the metallo-dependent hydrolases superfamily. NagA family.</text>
</comment>
<protein>
    <submittedName>
        <fullName evidence="9">N-acetylglucosamine-6-phosphate deacetylase</fullName>
        <ecNumber evidence="9">3.5.1.25</ecNumber>
    </submittedName>
</protein>
<dbReference type="InterPro" id="IPR032466">
    <property type="entry name" value="Metal_Hydrolase"/>
</dbReference>
<dbReference type="InterPro" id="IPR006680">
    <property type="entry name" value="Amidohydro-rel"/>
</dbReference>
<evidence type="ECO:0000259" key="8">
    <source>
        <dbReference type="Pfam" id="PF01979"/>
    </source>
</evidence>
<dbReference type="CDD" id="cd00854">
    <property type="entry name" value="NagA"/>
    <property type="match status" value="1"/>
</dbReference>
<keyword evidence="4 5" id="KW-0119">Carbohydrate metabolism</keyword>
<feature type="binding site" evidence="7">
    <location>
        <position position="141"/>
    </location>
    <ligand>
        <name>Zn(2+)</name>
        <dbReference type="ChEBI" id="CHEBI:29105"/>
    </ligand>
</feature>
<keyword evidence="3 5" id="KW-0378">Hydrolase</keyword>
<dbReference type="SUPFAM" id="SSF51556">
    <property type="entry name" value="Metallo-dependent hydrolases"/>
    <property type="match status" value="1"/>
</dbReference>
<dbReference type="Gene3D" id="2.30.40.10">
    <property type="entry name" value="Urease, subunit C, domain 1"/>
    <property type="match status" value="1"/>
</dbReference>
<evidence type="ECO:0000256" key="6">
    <source>
        <dbReference type="PIRSR" id="PIRSR038994-1"/>
    </source>
</evidence>
<keyword evidence="2 7" id="KW-0479">Metal-binding</keyword>
<dbReference type="EMBL" id="CACRUW010000004">
    <property type="protein sequence ID" value="VYT81555.1"/>
    <property type="molecule type" value="Genomic_DNA"/>
</dbReference>
<dbReference type="EC" id="3.5.1.25" evidence="9"/>
<dbReference type="FunFam" id="3.20.20.140:FF:000004">
    <property type="entry name" value="N-acetylglucosamine-6-phosphate deacetylase"/>
    <property type="match status" value="1"/>
</dbReference>
<dbReference type="GO" id="GO:0008448">
    <property type="term" value="F:N-acetylglucosamine-6-phosphate deacetylase activity"/>
    <property type="evidence" value="ECO:0007669"/>
    <property type="project" value="UniProtKB-EC"/>
</dbReference>
<gene>
    <name evidence="9" type="primary">nagA_2</name>
    <name evidence="9" type="ORF">PDLFYP31_01090</name>
</gene>
<feature type="domain" description="Amidohydrolase-related" evidence="8">
    <location>
        <begin position="64"/>
        <end position="394"/>
    </location>
</feature>
<name>A0A6N2ZPS3_PARDI</name>
<comment type="cofactor">
    <cofactor evidence="7">
        <name>a divalent metal cation</name>
        <dbReference type="ChEBI" id="CHEBI:60240"/>
    </cofactor>
    <text evidence="7">Binds 1 divalent metal cation per subunit.</text>
</comment>
<dbReference type="SUPFAM" id="SSF51338">
    <property type="entry name" value="Composite domain of metallo-dependent hydrolases"/>
    <property type="match status" value="1"/>
</dbReference>
<dbReference type="GO" id="GO:0046872">
    <property type="term" value="F:metal ion binding"/>
    <property type="evidence" value="ECO:0007669"/>
    <property type="project" value="UniProtKB-KW"/>
</dbReference>
<feature type="binding site" evidence="7">
    <location>
        <position position="206"/>
    </location>
    <ligand>
        <name>Zn(2+)</name>
        <dbReference type="ChEBI" id="CHEBI:29105"/>
    </ligand>
</feature>
<evidence type="ECO:0000256" key="1">
    <source>
        <dbReference type="ARBA" id="ARBA00010716"/>
    </source>
</evidence>
<reference evidence="9" key="1">
    <citation type="submission" date="2019-11" db="EMBL/GenBank/DDBJ databases">
        <authorList>
            <person name="Feng L."/>
        </authorList>
    </citation>
    <scope>NUCLEOTIDE SEQUENCE</scope>
    <source>
        <strain evidence="9">PdistasonisLFYP31</strain>
    </source>
</reference>
<evidence type="ECO:0000256" key="7">
    <source>
        <dbReference type="PIRSR" id="PIRSR038994-3"/>
    </source>
</evidence>
<dbReference type="PIRSF" id="PIRSF038994">
    <property type="entry name" value="NagA"/>
    <property type="match status" value="1"/>
</dbReference>
<evidence type="ECO:0000256" key="3">
    <source>
        <dbReference type="ARBA" id="ARBA00022801"/>
    </source>
</evidence>
<accession>A0A6N2ZPS3</accession>
<evidence type="ECO:0000256" key="2">
    <source>
        <dbReference type="ARBA" id="ARBA00022723"/>
    </source>
</evidence>
<evidence type="ECO:0000256" key="5">
    <source>
        <dbReference type="PIRNR" id="PIRNR038994"/>
    </source>
</evidence>